<evidence type="ECO:0000313" key="2">
    <source>
        <dbReference type="EMBL" id="SPM45756.1"/>
    </source>
</evidence>
<evidence type="ECO:0000256" key="1">
    <source>
        <dbReference type="SAM" id="MobiDB-lite"/>
    </source>
</evidence>
<feature type="region of interest" description="Disordered" evidence="1">
    <location>
        <begin position="53"/>
        <end position="77"/>
    </location>
</feature>
<accession>A0A2R8F2W1</accession>
<gene>
    <name evidence="2" type="primary">TrbL</name>
    <name evidence="2" type="synonym">VirB6|trbG</name>
    <name evidence="2" type="synonym">virB9</name>
    <name evidence="2" type="ORF">FPW1038_01975</name>
</gene>
<reference evidence="3" key="1">
    <citation type="submission" date="2018-03" db="EMBL/GenBank/DDBJ databases">
        <authorList>
            <person name="Batty M. E."/>
            <person name="Batty M E."/>
        </authorList>
    </citation>
    <scope>NUCLEOTIDE SEQUENCE [LARGE SCALE GENOMIC DNA]</scope>
</reference>
<sequence length="122" mass="14283">MRAKWTDEILSEVKTLKNRLESVIESRYLETTAQINNFNQKLEILENQPKQPLYNNDSDEFDPDLNHHISNSQHDNKTEQAHVVVVQSFVNLRRAESELKKMLRTMLLAVVLLELCHSLELL</sequence>
<evidence type="ECO:0000313" key="3">
    <source>
        <dbReference type="Proteomes" id="UP000244889"/>
    </source>
</evidence>
<dbReference type="RefSeq" id="WP_258231138.1">
    <property type="nucleotide sequence ID" value="NZ_OOHR01000016.1"/>
</dbReference>
<dbReference type="AlphaFoldDB" id="A0A2R8F2W1"/>
<organism evidence="2 3">
    <name type="scientific">Orientia tsutsugamushi</name>
    <name type="common">Rickettsia tsutsugamushi</name>
    <dbReference type="NCBI Taxonomy" id="784"/>
    <lineage>
        <taxon>Bacteria</taxon>
        <taxon>Pseudomonadati</taxon>
        <taxon>Pseudomonadota</taxon>
        <taxon>Alphaproteobacteria</taxon>
        <taxon>Rickettsiales</taxon>
        <taxon>Rickettsiaceae</taxon>
        <taxon>Rickettsieae</taxon>
        <taxon>Orientia</taxon>
    </lineage>
</organism>
<protein>
    <submittedName>
        <fullName evidence="2">Conjugal transfer protein</fullName>
    </submittedName>
</protein>
<dbReference type="EMBL" id="OOHR01000016">
    <property type="protein sequence ID" value="SPM45756.1"/>
    <property type="molecule type" value="Genomic_DNA"/>
</dbReference>
<proteinExistence type="predicted"/>
<name>A0A2R8F2W1_ORITS</name>
<dbReference type="Proteomes" id="UP000244889">
    <property type="component" value="Unassembled WGS sequence"/>
</dbReference>